<accession>A0AAV6VRT2</accession>
<proteinExistence type="predicted"/>
<comment type="caution">
    <text evidence="2">The sequence shown here is derived from an EMBL/GenBank/DDBJ whole genome shotgun (WGS) entry which is preliminary data.</text>
</comment>
<dbReference type="EMBL" id="JAFNEN010000035">
    <property type="protein sequence ID" value="KAG8198771.1"/>
    <property type="molecule type" value="Genomic_DNA"/>
</dbReference>
<keyword evidence="3" id="KW-1185">Reference proteome</keyword>
<dbReference type="Proteomes" id="UP000827092">
    <property type="component" value="Unassembled WGS sequence"/>
</dbReference>
<reference evidence="2 3" key="1">
    <citation type="journal article" date="2022" name="Nat. Ecol. Evol.">
        <title>A masculinizing supergene underlies an exaggerated male reproductive morph in a spider.</title>
        <authorList>
            <person name="Hendrickx F."/>
            <person name="De Corte Z."/>
            <person name="Sonet G."/>
            <person name="Van Belleghem S.M."/>
            <person name="Kostlbacher S."/>
            <person name="Vangestel C."/>
        </authorList>
    </citation>
    <scope>NUCLEOTIDE SEQUENCE [LARGE SCALE GENOMIC DNA]</scope>
    <source>
        <strain evidence="2">W744_W776</strain>
    </source>
</reference>
<name>A0AAV6VRT2_9ARAC</name>
<gene>
    <name evidence="2" type="ORF">JTE90_007081</name>
</gene>
<organism evidence="2 3">
    <name type="scientific">Oedothorax gibbosus</name>
    <dbReference type="NCBI Taxonomy" id="931172"/>
    <lineage>
        <taxon>Eukaryota</taxon>
        <taxon>Metazoa</taxon>
        <taxon>Ecdysozoa</taxon>
        <taxon>Arthropoda</taxon>
        <taxon>Chelicerata</taxon>
        <taxon>Arachnida</taxon>
        <taxon>Araneae</taxon>
        <taxon>Araneomorphae</taxon>
        <taxon>Entelegynae</taxon>
        <taxon>Araneoidea</taxon>
        <taxon>Linyphiidae</taxon>
        <taxon>Erigoninae</taxon>
        <taxon>Oedothorax</taxon>
    </lineage>
</organism>
<protein>
    <submittedName>
        <fullName evidence="2">Uncharacterized protein</fullName>
    </submittedName>
</protein>
<sequence>MRGIRTTGRSTADEKGGTKGTIRSRCRSIRTDGAAVTSDATTYAFGSHGDCRPYVTSVLVTSGDPFFIQKLPFVGE</sequence>
<feature type="region of interest" description="Disordered" evidence="1">
    <location>
        <begin position="1"/>
        <end position="26"/>
    </location>
</feature>
<evidence type="ECO:0000313" key="3">
    <source>
        <dbReference type="Proteomes" id="UP000827092"/>
    </source>
</evidence>
<dbReference type="AlphaFoldDB" id="A0AAV6VRT2"/>
<evidence type="ECO:0000313" key="2">
    <source>
        <dbReference type="EMBL" id="KAG8198771.1"/>
    </source>
</evidence>
<evidence type="ECO:0000256" key="1">
    <source>
        <dbReference type="SAM" id="MobiDB-lite"/>
    </source>
</evidence>